<dbReference type="InterPro" id="IPR036392">
    <property type="entry name" value="PLAT/LH2_dom_sf"/>
</dbReference>
<feature type="chain" id="PRO_5036765247" description="PLAT domain-containing protein" evidence="2">
    <location>
        <begin position="22"/>
        <end position="185"/>
    </location>
</feature>
<dbReference type="PANTHER" id="PTHR31718:SF47">
    <property type="entry name" value="OS06G0206401 PROTEIN"/>
    <property type="match status" value="1"/>
</dbReference>
<protein>
    <recommendedName>
        <fullName evidence="3">PLAT domain-containing protein</fullName>
    </recommendedName>
</protein>
<name>A0A978VQK4_ZIZJJ</name>
<evidence type="ECO:0000313" key="4">
    <source>
        <dbReference type="EMBL" id="KAH7537829.1"/>
    </source>
</evidence>
<dbReference type="InterPro" id="IPR001024">
    <property type="entry name" value="PLAT/LH2_dom"/>
</dbReference>
<proteinExistence type="predicted"/>
<dbReference type="EMBL" id="JAEACU010000003">
    <property type="protein sequence ID" value="KAH7537829.1"/>
    <property type="molecule type" value="Genomic_DNA"/>
</dbReference>
<keyword evidence="2" id="KW-0732">Signal</keyword>
<dbReference type="Pfam" id="PF06232">
    <property type="entry name" value="ATS3"/>
    <property type="match status" value="1"/>
</dbReference>
<dbReference type="Gene3D" id="2.60.60.20">
    <property type="entry name" value="PLAT/LH2 domain"/>
    <property type="match status" value="1"/>
</dbReference>
<dbReference type="Proteomes" id="UP000813462">
    <property type="component" value="Unassembled WGS sequence"/>
</dbReference>
<dbReference type="SUPFAM" id="SSF49723">
    <property type="entry name" value="Lipase/lipooxygenase domain (PLAT/LH2 domain)"/>
    <property type="match status" value="1"/>
</dbReference>
<dbReference type="PROSITE" id="PS50095">
    <property type="entry name" value="PLAT"/>
    <property type="match status" value="1"/>
</dbReference>
<evidence type="ECO:0000256" key="1">
    <source>
        <dbReference type="PROSITE-ProRule" id="PRU00152"/>
    </source>
</evidence>
<dbReference type="InterPro" id="IPR010417">
    <property type="entry name" value="Embryo-specific_ATS3"/>
</dbReference>
<evidence type="ECO:0000256" key="2">
    <source>
        <dbReference type="SAM" id="SignalP"/>
    </source>
</evidence>
<reference evidence="4" key="1">
    <citation type="journal article" date="2021" name="Front. Plant Sci.">
        <title>Chromosome-Scale Genome Assembly for Chinese Sour Jujube and Insights Into Its Genome Evolution and Domestication Signature.</title>
        <authorList>
            <person name="Shen L.-Y."/>
            <person name="Luo H."/>
            <person name="Wang X.-L."/>
            <person name="Wang X.-M."/>
            <person name="Qiu X.-J."/>
            <person name="Liu H."/>
            <person name="Zhou S.-S."/>
            <person name="Jia K.-H."/>
            <person name="Nie S."/>
            <person name="Bao Y.-T."/>
            <person name="Zhang R.-G."/>
            <person name="Yun Q.-Z."/>
            <person name="Chai Y.-H."/>
            <person name="Lu J.-Y."/>
            <person name="Li Y."/>
            <person name="Zhao S.-W."/>
            <person name="Mao J.-F."/>
            <person name="Jia S.-G."/>
            <person name="Mao Y.-M."/>
        </authorList>
    </citation>
    <scope>NUCLEOTIDE SEQUENCE</scope>
    <source>
        <strain evidence="4">AT0</strain>
        <tissue evidence="4">Leaf</tissue>
    </source>
</reference>
<feature type="signal peptide" evidence="2">
    <location>
        <begin position="1"/>
        <end position="21"/>
    </location>
</feature>
<accession>A0A978VQK4</accession>
<evidence type="ECO:0000313" key="5">
    <source>
        <dbReference type="Proteomes" id="UP000813462"/>
    </source>
</evidence>
<comment type="caution">
    <text evidence="1">Lacks conserved residue(s) required for the propagation of feature annotation.</text>
</comment>
<dbReference type="PANTHER" id="PTHR31718">
    <property type="entry name" value="PLAT DOMAIN-CONTAINING PROTEIN"/>
    <property type="match status" value="1"/>
</dbReference>
<organism evidence="4 5">
    <name type="scientific">Ziziphus jujuba var. spinosa</name>
    <dbReference type="NCBI Taxonomy" id="714518"/>
    <lineage>
        <taxon>Eukaryota</taxon>
        <taxon>Viridiplantae</taxon>
        <taxon>Streptophyta</taxon>
        <taxon>Embryophyta</taxon>
        <taxon>Tracheophyta</taxon>
        <taxon>Spermatophyta</taxon>
        <taxon>Magnoliopsida</taxon>
        <taxon>eudicotyledons</taxon>
        <taxon>Gunneridae</taxon>
        <taxon>Pentapetalae</taxon>
        <taxon>rosids</taxon>
        <taxon>fabids</taxon>
        <taxon>Rosales</taxon>
        <taxon>Rhamnaceae</taxon>
        <taxon>Paliureae</taxon>
        <taxon>Ziziphus</taxon>
    </lineage>
</organism>
<sequence>MSRQYCLIFFIGLLLIAGATGDSNNECVFTLYVKTGSIIRAGTDSKISLTIGDPSGGSVWVPDLESWGLMGSTYNYFERGNLDIFTGRGPCVGAPLCRLNLTSDGTGPHSGWYCDYIEVTSTGPHTACSQTVFYVDQWLAVDAPPYKLTAILDGCKNGNVVAEHGKRKLFAARFVVGKLELAVRR</sequence>
<dbReference type="AlphaFoldDB" id="A0A978VQK4"/>
<gene>
    <name evidence="4" type="ORF">FEM48_Zijuj03G0134700</name>
</gene>
<evidence type="ECO:0000259" key="3">
    <source>
        <dbReference type="PROSITE" id="PS50095"/>
    </source>
</evidence>
<comment type="caution">
    <text evidence="4">The sequence shown here is derived from an EMBL/GenBank/DDBJ whole genome shotgun (WGS) entry which is preliminary data.</text>
</comment>
<feature type="domain" description="PLAT" evidence="3">
    <location>
        <begin position="27"/>
        <end position="153"/>
    </location>
</feature>